<evidence type="ECO:0000256" key="1">
    <source>
        <dbReference type="SAM" id="MobiDB-lite"/>
    </source>
</evidence>
<reference evidence="2 3" key="1">
    <citation type="journal article" date="2018" name="IMA Fungus">
        <title>IMA Genome-F 9: Draft genome sequence of Annulohypoxylon stygium, Aspergillus mulundensis, Berkeleyomyces basicola (syn. Thielaviopsis basicola), Ceratocystis smalleyi, two Cercospora beticola strains, Coleophoma cylindrospora, Fusarium fracticaudum, Phialophora cf. hyalina, and Morchella septimelata.</title>
        <authorList>
            <person name="Wingfield B.D."/>
            <person name="Bills G.F."/>
            <person name="Dong Y."/>
            <person name="Huang W."/>
            <person name="Nel W.J."/>
            <person name="Swalarsk-Parry B.S."/>
            <person name="Vaghefi N."/>
            <person name="Wilken P.M."/>
            <person name="An Z."/>
            <person name="de Beer Z.W."/>
            <person name="De Vos L."/>
            <person name="Chen L."/>
            <person name="Duong T.A."/>
            <person name="Gao Y."/>
            <person name="Hammerbacher A."/>
            <person name="Kikkert J.R."/>
            <person name="Li Y."/>
            <person name="Li H."/>
            <person name="Li K."/>
            <person name="Li Q."/>
            <person name="Liu X."/>
            <person name="Ma X."/>
            <person name="Naidoo K."/>
            <person name="Pethybridge S.J."/>
            <person name="Sun J."/>
            <person name="Steenkamp E.T."/>
            <person name="van der Nest M.A."/>
            <person name="van Wyk S."/>
            <person name="Wingfield M.J."/>
            <person name="Xiong C."/>
            <person name="Yue Q."/>
            <person name="Zhang X."/>
        </authorList>
    </citation>
    <scope>NUCLEOTIDE SEQUENCE [LARGE SCALE GENOMIC DNA]</scope>
    <source>
        <strain evidence="2 3">BP6252</strain>
    </source>
</reference>
<accession>A0A3D8QDM2</accession>
<organism evidence="2 3">
    <name type="scientific">Coleophoma cylindrospora</name>
    <dbReference type="NCBI Taxonomy" id="1849047"/>
    <lineage>
        <taxon>Eukaryota</taxon>
        <taxon>Fungi</taxon>
        <taxon>Dikarya</taxon>
        <taxon>Ascomycota</taxon>
        <taxon>Pezizomycotina</taxon>
        <taxon>Leotiomycetes</taxon>
        <taxon>Helotiales</taxon>
        <taxon>Dermateaceae</taxon>
        <taxon>Coleophoma</taxon>
    </lineage>
</organism>
<comment type="caution">
    <text evidence="2">The sequence shown here is derived from an EMBL/GenBank/DDBJ whole genome shotgun (WGS) entry which is preliminary data.</text>
</comment>
<feature type="compositionally biased region" description="Basic and acidic residues" evidence="1">
    <location>
        <begin position="36"/>
        <end position="45"/>
    </location>
</feature>
<feature type="compositionally biased region" description="Polar residues" evidence="1">
    <location>
        <begin position="282"/>
        <end position="293"/>
    </location>
</feature>
<feature type="compositionally biased region" description="Polar residues" evidence="1">
    <location>
        <begin position="14"/>
        <end position="23"/>
    </location>
</feature>
<dbReference type="EMBL" id="PDLM01000016">
    <property type="protein sequence ID" value="RDW59827.1"/>
    <property type="molecule type" value="Genomic_DNA"/>
</dbReference>
<evidence type="ECO:0000313" key="3">
    <source>
        <dbReference type="Proteomes" id="UP000256645"/>
    </source>
</evidence>
<evidence type="ECO:0000313" key="2">
    <source>
        <dbReference type="EMBL" id="RDW59827.1"/>
    </source>
</evidence>
<feature type="compositionally biased region" description="Polar residues" evidence="1">
    <location>
        <begin position="89"/>
        <end position="98"/>
    </location>
</feature>
<name>A0A3D8QDM2_9HELO</name>
<feature type="compositionally biased region" description="Basic and acidic residues" evidence="1">
    <location>
        <begin position="125"/>
        <end position="134"/>
    </location>
</feature>
<dbReference type="Proteomes" id="UP000256645">
    <property type="component" value="Unassembled WGS sequence"/>
</dbReference>
<dbReference type="AlphaFoldDB" id="A0A3D8QDM2"/>
<dbReference type="OrthoDB" id="3553547at2759"/>
<sequence>MDAQGPARRDINVLTPSRRSGSWGTPGVGFSPTWNEDGRGLKDEDLPTGPVAICGSPPEYTLPKDPPSAPSHYNDQSPEPPASDHSRPESPSSTASNESRADERSGTPVVIKPASLLGQGPLESPSHKELRQDSGYDGNESKVNVDLQASNIRARHRVETLRSNVSQTRLALPDERMKVQQLRQNLANATFDFTNAAEALMSSAHPAAPDNLRPYHEALRVAHDALATAENNMGELEMKLFYEEHSLEQEEMEFYTRNNISLAQPLDAIPYQPLSPRDSDRTPSVASESSDGSPLQPELVQQYLSRLGRANYLKDKLEFLDDREENVLMEQRFRQRYGLNLTELDSTWLANLPGKRQRTLQKLNRVEIELYDLQDQCVDQGLFREDEYRYEPRGALFYEVMDVVDEALEYKPVHTAVQHSPSVKSHEAVLGNIQDCVNTWLLAIVEESTIENRRLRSEIESWYPDIGVLKGDNWADLAVSHWDHDDAGKDANKLYELLTKERQDLETTGRSMLIHVGERFGPYDKEIYVDSWSGTEVTEGATDFDYILSSKASSIER</sequence>
<protein>
    <submittedName>
        <fullName evidence="2">Uncharacterized protein</fullName>
    </submittedName>
</protein>
<feature type="region of interest" description="Disordered" evidence="1">
    <location>
        <begin position="269"/>
        <end position="297"/>
    </location>
</feature>
<keyword evidence="3" id="KW-1185">Reference proteome</keyword>
<gene>
    <name evidence="2" type="ORF">BP6252_12914</name>
</gene>
<feature type="region of interest" description="Disordered" evidence="1">
    <location>
        <begin position="1"/>
        <end position="142"/>
    </location>
</feature>
<proteinExistence type="predicted"/>
<dbReference type="STRING" id="1849047.A0A3D8QDM2"/>